<evidence type="ECO:0000313" key="1">
    <source>
        <dbReference type="EMBL" id="KAJ9137703.1"/>
    </source>
</evidence>
<organism evidence="1 2">
    <name type="scientific">Pleurostoma richardsiae</name>
    <dbReference type="NCBI Taxonomy" id="41990"/>
    <lineage>
        <taxon>Eukaryota</taxon>
        <taxon>Fungi</taxon>
        <taxon>Dikarya</taxon>
        <taxon>Ascomycota</taxon>
        <taxon>Pezizomycotina</taxon>
        <taxon>Sordariomycetes</taxon>
        <taxon>Sordariomycetidae</taxon>
        <taxon>Calosphaeriales</taxon>
        <taxon>Pleurostomataceae</taxon>
        <taxon>Pleurostoma</taxon>
    </lineage>
</organism>
<evidence type="ECO:0000313" key="2">
    <source>
        <dbReference type="Proteomes" id="UP001174694"/>
    </source>
</evidence>
<accession>A0AA38VKC3</accession>
<dbReference type="AlphaFoldDB" id="A0AA38VKC3"/>
<dbReference type="Proteomes" id="UP001174694">
    <property type="component" value="Unassembled WGS sequence"/>
</dbReference>
<protein>
    <submittedName>
        <fullName evidence="1">Six-bladed beta-propeller, TolB-like protein</fullName>
    </submittedName>
</protein>
<proteinExistence type="predicted"/>
<name>A0AA38VKC3_9PEZI</name>
<gene>
    <name evidence="1" type="ORF">NKR23_g8926</name>
</gene>
<reference evidence="1" key="1">
    <citation type="submission" date="2022-07" db="EMBL/GenBank/DDBJ databases">
        <title>Fungi with potential for degradation of polypropylene.</title>
        <authorList>
            <person name="Gostincar C."/>
        </authorList>
    </citation>
    <scope>NUCLEOTIDE SEQUENCE</scope>
    <source>
        <strain evidence="1">EXF-13308</strain>
    </source>
</reference>
<dbReference type="EMBL" id="JANBVO010000033">
    <property type="protein sequence ID" value="KAJ9137703.1"/>
    <property type="molecule type" value="Genomic_DNA"/>
</dbReference>
<keyword evidence="2" id="KW-1185">Reference proteome</keyword>
<comment type="caution">
    <text evidence="1">The sequence shown here is derived from an EMBL/GenBank/DDBJ whole genome shotgun (WGS) entry which is preliminary data.</text>
</comment>
<sequence>MDGPAGCKLSDFGRPRLRKCPFDIGSIAWKDAKVLGSGLDGWVWRVNFGDEGPFALKLFWIAEPPVDEPDNFAVQRECQNVAHLQMMQAAVEEANKEGGSRPVLLFPDPKTYEDARDNLFRFAQENRLNPPSPELQELDRLVSLTSIPPITKCYGWLKFNTDKILPRIPPRLRPQPVAVEKVARHIERGKEYIAIVYEYIEDGPNDPAKVEAFLKFMYLAGFCAASSPHGRNWKNSMLVDFSDMIGTASWGWHESRYRTFPASFFLRT</sequence>